<gene>
    <name evidence="2" type="ORF">D7Y13_07380</name>
</gene>
<evidence type="ECO:0000313" key="2">
    <source>
        <dbReference type="EMBL" id="RKI13526.1"/>
    </source>
</evidence>
<organism evidence="2 3">
    <name type="scientific">Corallococcus praedator</name>
    <dbReference type="NCBI Taxonomy" id="2316724"/>
    <lineage>
        <taxon>Bacteria</taxon>
        <taxon>Pseudomonadati</taxon>
        <taxon>Myxococcota</taxon>
        <taxon>Myxococcia</taxon>
        <taxon>Myxococcales</taxon>
        <taxon>Cystobacterineae</taxon>
        <taxon>Myxococcaceae</taxon>
        <taxon>Corallococcus</taxon>
    </lineage>
</organism>
<keyword evidence="3" id="KW-1185">Reference proteome</keyword>
<evidence type="ECO:0000256" key="1">
    <source>
        <dbReference type="SAM" id="MobiDB-lite"/>
    </source>
</evidence>
<accession>A0ABX9QQ79</accession>
<reference evidence="2 3" key="1">
    <citation type="submission" date="2018-09" db="EMBL/GenBank/DDBJ databases">
        <authorList>
            <person name="Livingstone P.G."/>
            <person name="Whitworth D.E."/>
        </authorList>
    </citation>
    <scope>NUCLEOTIDE SEQUENCE [LARGE SCALE GENOMIC DNA]</scope>
    <source>
        <strain evidence="2 3">CA031B</strain>
    </source>
</reference>
<evidence type="ECO:0000313" key="3">
    <source>
        <dbReference type="Proteomes" id="UP000278907"/>
    </source>
</evidence>
<comment type="caution">
    <text evidence="2">The sequence shown here is derived from an EMBL/GenBank/DDBJ whole genome shotgun (WGS) entry which is preliminary data.</text>
</comment>
<name>A0ABX9QQ79_9BACT</name>
<sequence>MGNGQIRVKASTLPSMTSGPPRHTSIDDPVADDYWSFEDDHGRPHVSRVTLGRPVPIPQDANGDWYCPVLIGHAVPLTVSMVGVGPVDALLNAARFFREHFHELRKVSPRATPPGSTDSA</sequence>
<proteinExistence type="predicted"/>
<feature type="region of interest" description="Disordered" evidence="1">
    <location>
        <begin position="1"/>
        <end position="30"/>
    </location>
</feature>
<protein>
    <submittedName>
        <fullName evidence="2">Uncharacterized protein</fullName>
    </submittedName>
</protein>
<dbReference type="Proteomes" id="UP000278907">
    <property type="component" value="Unassembled WGS sequence"/>
</dbReference>
<dbReference type="EMBL" id="RAWI01000037">
    <property type="protein sequence ID" value="RKI13526.1"/>
    <property type="molecule type" value="Genomic_DNA"/>
</dbReference>